<dbReference type="PROSITE" id="PS00409">
    <property type="entry name" value="PROKAR_NTER_METHYL"/>
    <property type="match status" value="1"/>
</dbReference>
<dbReference type="Proteomes" id="UP000244896">
    <property type="component" value="Chromosome"/>
</dbReference>
<organism evidence="2 3">
    <name type="scientific">Ereboglobus luteus</name>
    <dbReference type="NCBI Taxonomy" id="1796921"/>
    <lineage>
        <taxon>Bacteria</taxon>
        <taxon>Pseudomonadati</taxon>
        <taxon>Verrucomicrobiota</taxon>
        <taxon>Opitutia</taxon>
        <taxon>Opitutales</taxon>
        <taxon>Opitutaceae</taxon>
        <taxon>Ereboglobus</taxon>
    </lineage>
</organism>
<gene>
    <name evidence="2" type="ORF">CKA38_03725</name>
</gene>
<keyword evidence="1" id="KW-1133">Transmembrane helix</keyword>
<evidence type="ECO:0000313" key="3">
    <source>
        <dbReference type="Proteomes" id="UP000244896"/>
    </source>
</evidence>
<dbReference type="InterPro" id="IPR045584">
    <property type="entry name" value="Pilin-like"/>
</dbReference>
<dbReference type="SUPFAM" id="SSF54523">
    <property type="entry name" value="Pili subunits"/>
    <property type="match status" value="1"/>
</dbReference>
<dbReference type="Pfam" id="PF07963">
    <property type="entry name" value="N_methyl"/>
    <property type="match status" value="1"/>
</dbReference>
<feature type="transmembrane region" description="Helical" evidence="1">
    <location>
        <begin position="12"/>
        <end position="39"/>
    </location>
</feature>
<name>A0A2U8E0V7_9BACT</name>
<dbReference type="Gene3D" id="3.30.700.10">
    <property type="entry name" value="Glycoprotein, Type 4 Pilin"/>
    <property type="match status" value="1"/>
</dbReference>
<keyword evidence="1" id="KW-0812">Transmembrane</keyword>
<dbReference type="InterPro" id="IPR012902">
    <property type="entry name" value="N_methyl_site"/>
</dbReference>
<evidence type="ECO:0000313" key="2">
    <source>
        <dbReference type="EMBL" id="AWI08478.1"/>
    </source>
</evidence>
<keyword evidence="3" id="KW-1185">Reference proteome</keyword>
<sequence length="274" mass="29437">MKHNKINSRKGFTLVEMLGVLAIIAILISVISVGVLSAINRARIISTVSNFKNLETATLAYLALSESSGRLPLTKAATHDTVVDTTAAAAAGTALNADTDLHLEIIFLAAGTLERYPNWRVGVDGVQNGAQLNKERAWNRRKNKWTELNVDGTAAGVTNNWTQWVRAECAAAGPNTLVPGTYNANGTMNADKEVNFRIDGFSNLVKGSRVAYVVIPGLTMKDAEKISEEINGALNEMDLKAATPLVTQQKGRFVVDGATTQNGDVTGYYFLANL</sequence>
<dbReference type="EMBL" id="CP023004">
    <property type="protein sequence ID" value="AWI08478.1"/>
    <property type="molecule type" value="Genomic_DNA"/>
</dbReference>
<dbReference type="NCBIfam" id="TIGR02532">
    <property type="entry name" value="IV_pilin_GFxxxE"/>
    <property type="match status" value="1"/>
</dbReference>
<evidence type="ECO:0000256" key="1">
    <source>
        <dbReference type="SAM" id="Phobius"/>
    </source>
</evidence>
<reference evidence="2 3" key="1">
    <citation type="journal article" date="2018" name="Syst. Appl. Microbiol.">
        <title>Ereboglobus luteus gen. nov. sp. nov. from cockroach guts, and new insights into the oxygen relationship of the genera Opitutus and Didymococcus (Verrucomicrobia: Opitutaceae).</title>
        <authorList>
            <person name="Tegtmeier D."/>
            <person name="Belitz A."/>
            <person name="Radek R."/>
            <person name="Heimerl T."/>
            <person name="Brune A."/>
        </authorList>
    </citation>
    <scope>NUCLEOTIDE SEQUENCE [LARGE SCALE GENOMIC DNA]</scope>
    <source>
        <strain evidence="2 3">Ho45</strain>
    </source>
</reference>
<protein>
    <recommendedName>
        <fullName evidence="4">Prepilin-type cleavage/methylation domain-containing protein</fullName>
    </recommendedName>
</protein>
<dbReference type="AlphaFoldDB" id="A0A2U8E0V7"/>
<keyword evidence="1" id="KW-0472">Membrane</keyword>
<dbReference type="RefSeq" id="WP_108824286.1">
    <property type="nucleotide sequence ID" value="NZ_CP023004.1"/>
</dbReference>
<dbReference type="OrthoDB" id="9848983at2"/>
<accession>A0A2U8E0V7</accession>
<dbReference type="KEGG" id="elut:CKA38_03725"/>
<evidence type="ECO:0008006" key="4">
    <source>
        <dbReference type="Google" id="ProtNLM"/>
    </source>
</evidence>
<proteinExistence type="predicted"/>